<dbReference type="InterPro" id="IPR037171">
    <property type="entry name" value="NagB/RpiA_transferase-like"/>
</dbReference>
<evidence type="ECO:0000259" key="4">
    <source>
        <dbReference type="PROSITE" id="PS51000"/>
    </source>
</evidence>
<comment type="caution">
    <text evidence="5">The sequence shown here is derived from an EMBL/GenBank/DDBJ whole genome shotgun (WGS) entry which is preliminary data.</text>
</comment>
<evidence type="ECO:0000313" key="5">
    <source>
        <dbReference type="EMBL" id="OUP61989.1"/>
    </source>
</evidence>
<feature type="domain" description="HTH deoR-type" evidence="4">
    <location>
        <begin position="5"/>
        <end position="60"/>
    </location>
</feature>
<dbReference type="GO" id="GO:0003677">
    <property type="term" value="F:DNA binding"/>
    <property type="evidence" value="ECO:0007669"/>
    <property type="project" value="UniProtKB-KW"/>
</dbReference>
<dbReference type="PANTHER" id="PTHR30363:SF44">
    <property type="entry name" value="AGA OPERON TRANSCRIPTIONAL REPRESSOR-RELATED"/>
    <property type="match status" value="1"/>
</dbReference>
<name>A0A1Y4M275_9FIRM</name>
<organism evidence="5 6">
    <name type="scientific">Faecalitalea cylindroides</name>
    <dbReference type="NCBI Taxonomy" id="39483"/>
    <lineage>
        <taxon>Bacteria</taxon>
        <taxon>Bacillati</taxon>
        <taxon>Bacillota</taxon>
        <taxon>Erysipelotrichia</taxon>
        <taxon>Erysipelotrichales</taxon>
        <taxon>Erysipelotrichaceae</taxon>
        <taxon>Faecalitalea</taxon>
    </lineage>
</organism>
<dbReference type="PRINTS" id="PR00037">
    <property type="entry name" value="HTHLACR"/>
</dbReference>
<protein>
    <submittedName>
        <fullName evidence="5">Transcriptional regulator</fullName>
    </submittedName>
</protein>
<evidence type="ECO:0000313" key="6">
    <source>
        <dbReference type="Proteomes" id="UP000195447"/>
    </source>
</evidence>
<evidence type="ECO:0000256" key="2">
    <source>
        <dbReference type="ARBA" id="ARBA00023125"/>
    </source>
</evidence>
<keyword evidence="1" id="KW-0805">Transcription regulation</keyword>
<dbReference type="EMBL" id="NFKM01000001">
    <property type="protein sequence ID" value="OUP61989.1"/>
    <property type="molecule type" value="Genomic_DNA"/>
</dbReference>
<dbReference type="Gene3D" id="3.40.50.1360">
    <property type="match status" value="1"/>
</dbReference>
<dbReference type="InterPro" id="IPR014036">
    <property type="entry name" value="DeoR-like_C"/>
</dbReference>
<dbReference type="PROSITE" id="PS51000">
    <property type="entry name" value="HTH_DEOR_2"/>
    <property type="match status" value="1"/>
</dbReference>
<dbReference type="PROSITE" id="PS00894">
    <property type="entry name" value="HTH_DEOR_1"/>
    <property type="match status" value="1"/>
</dbReference>
<evidence type="ECO:0000256" key="1">
    <source>
        <dbReference type="ARBA" id="ARBA00023015"/>
    </source>
</evidence>
<dbReference type="Pfam" id="PF00455">
    <property type="entry name" value="DeoRC"/>
    <property type="match status" value="1"/>
</dbReference>
<dbReference type="SUPFAM" id="SSF100950">
    <property type="entry name" value="NagB/RpiA/CoA transferase-like"/>
    <property type="match status" value="1"/>
</dbReference>
<dbReference type="SMART" id="SM01134">
    <property type="entry name" value="DeoRC"/>
    <property type="match status" value="1"/>
</dbReference>
<dbReference type="SUPFAM" id="SSF46785">
    <property type="entry name" value="Winged helix' DNA-binding domain"/>
    <property type="match status" value="1"/>
</dbReference>
<evidence type="ECO:0000256" key="3">
    <source>
        <dbReference type="ARBA" id="ARBA00023163"/>
    </source>
</evidence>
<dbReference type="AlphaFoldDB" id="A0A1Y4M275"/>
<dbReference type="InterPro" id="IPR036388">
    <property type="entry name" value="WH-like_DNA-bd_sf"/>
</dbReference>
<dbReference type="GO" id="GO:0003700">
    <property type="term" value="F:DNA-binding transcription factor activity"/>
    <property type="evidence" value="ECO:0007669"/>
    <property type="project" value="InterPro"/>
</dbReference>
<dbReference type="InterPro" id="IPR036390">
    <property type="entry name" value="WH_DNA-bd_sf"/>
</dbReference>
<dbReference type="PANTHER" id="PTHR30363">
    <property type="entry name" value="HTH-TYPE TRANSCRIPTIONAL REGULATOR SRLR-RELATED"/>
    <property type="match status" value="1"/>
</dbReference>
<dbReference type="Gene3D" id="1.10.10.10">
    <property type="entry name" value="Winged helix-like DNA-binding domain superfamily/Winged helix DNA-binding domain"/>
    <property type="match status" value="1"/>
</dbReference>
<sequence length="251" mass="28547">MTKKKEARQIRIQKILLERTKVKISDLAKELNVTPETLRNDLNEMENLSLLVREHGYARVISSSFETPLTMRNRENPEDKRRITFRAFQEIKDGQIVYLDSGSTVLLGANALQMKKDITIVTNSIPLLTHCIAMNINTIVCGGFLFNTGARTYGHFAANIIDHLHIDVAIMGTDGILDSNGFTTMNSNELSLKRHVMNQTKKLIAVCDGSKFYTSAPYIFCKFKEFDMLITNKLTDEQRKMVQDIKEVVEV</sequence>
<dbReference type="Pfam" id="PF08220">
    <property type="entry name" value="HTH_DeoR"/>
    <property type="match status" value="1"/>
</dbReference>
<gene>
    <name evidence="5" type="ORF">B5F14_00975</name>
</gene>
<reference evidence="6" key="1">
    <citation type="submission" date="2017-04" db="EMBL/GenBank/DDBJ databases">
        <title>Function of individual gut microbiota members based on whole genome sequencing of pure cultures obtained from chicken caecum.</title>
        <authorList>
            <person name="Medvecky M."/>
            <person name="Cejkova D."/>
            <person name="Polansky O."/>
            <person name="Karasova D."/>
            <person name="Kubasova T."/>
            <person name="Cizek A."/>
            <person name="Rychlik I."/>
        </authorList>
    </citation>
    <scope>NUCLEOTIDE SEQUENCE [LARGE SCALE GENOMIC DNA]</scope>
    <source>
        <strain evidence="6">An178</strain>
    </source>
</reference>
<keyword evidence="2" id="KW-0238">DNA-binding</keyword>
<dbReference type="InterPro" id="IPR050313">
    <property type="entry name" value="Carb_Metab_HTH_regulators"/>
</dbReference>
<proteinExistence type="predicted"/>
<dbReference type="Proteomes" id="UP000195447">
    <property type="component" value="Unassembled WGS sequence"/>
</dbReference>
<keyword evidence="6" id="KW-1185">Reference proteome</keyword>
<dbReference type="InterPro" id="IPR018356">
    <property type="entry name" value="Tscrpt_reg_HTH_DeoR_CS"/>
</dbReference>
<dbReference type="RefSeq" id="WP_087158036.1">
    <property type="nucleotide sequence ID" value="NZ_NFKM01000001.1"/>
</dbReference>
<accession>A0A1Y4M275</accession>
<keyword evidence="3" id="KW-0804">Transcription</keyword>
<dbReference type="InterPro" id="IPR001034">
    <property type="entry name" value="DeoR_HTH"/>
</dbReference>
<dbReference type="SMART" id="SM00420">
    <property type="entry name" value="HTH_DEOR"/>
    <property type="match status" value="1"/>
</dbReference>